<dbReference type="STRING" id="299467.A0A443S8K9"/>
<dbReference type="PANTHER" id="PTHR23278:SF19">
    <property type="entry name" value="OBSCURIN"/>
    <property type="match status" value="1"/>
</dbReference>
<dbReference type="InterPro" id="IPR013783">
    <property type="entry name" value="Ig-like_fold"/>
</dbReference>
<dbReference type="EMBL" id="NCKV01005727">
    <property type="protein sequence ID" value="RWS23888.1"/>
    <property type="molecule type" value="Genomic_DNA"/>
</dbReference>
<proteinExistence type="predicted"/>
<reference evidence="3 4" key="1">
    <citation type="journal article" date="2018" name="Gigascience">
        <title>Genomes of trombidid mites reveal novel predicted allergens and laterally-transferred genes associated with secondary metabolism.</title>
        <authorList>
            <person name="Dong X."/>
            <person name="Chaisiri K."/>
            <person name="Xia D."/>
            <person name="Armstrong S.D."/>
            <person name="Fang Y."/>
            <person name="Donnelly M.J."/>
            <person name="Kadowaki T."/>
            <person name="McGarry J.W."/>
            <person name="Darby A.C."/>
            <person name="Makepeace B.L."/>
        </authorList>
    </citation>
    <scope>NUCLEOTIDE SEQUENCE [LARGE SCALE GENOMIC DNA]</scope>
    <source>
        <strain evidence="3">UoL-UT</strain>
    </source>
</reference>
<comment type="caution">
    <text evidence="3">The sequence shown here is derived from an EMBL/GenBank/DDBJ whole genome shotgun (WGS) entry which is preliminary data.</text>
</comment>
<evidence type="ECO:0000256" key="1">
    <source>
        <dbReference type="ARBA" id="ARBA00023157"/>
    </source>
</evidence>
<dbReference type="PROSITE" id="PS50835">
    <property type="entry name" value="IG_LIKE"/>
    <property type="match status" value="2"/>
</dbReference>
<keyword evidence="4" id="KW-1185">Reference proteome</keyword>
<evidence type="ECO:0000259" key="2">
    <source>
        <dbReference type="PROSITE" id="PS50835"/>
    </source>
</evidence>
<dbReference type="Proteomes" id="UP000288716">
    <property type="component" value="Unassembled WGS sequence"/>
</dbReference>
<dbReference type="PANTHER" id="PTHR23278">
    <property type="entry name" value="SIDESTEP PROTEIN"/>
    <property type="match status" value="1"/>
</dbReference>
<evidence type="ECO:0000313" key="4">
    <source>
        <dbReference type="Proteomes" id="UP000288716"/>
    </source>
</evidence>
<dbReference type="InterPro" id="IPR007110">
    <property type="entry name" value="Ig-like_dom"/>
</dbReference>
<dbReference type="InterPro" id="IPR013162">
    <property type="entry name" value="CD80_C2-set"/>
</dbReference>
<dbReference type="Pfam" id="PF08205">
    <property type="entry name" value="C2-set_2"/>
    <property type="match status" value="1"/>
</dbReference>
<feature type="domain" description="Ig-like" evidence="2">
    <location>
        <begin position="140"/>
        <end position="230"/>
    </location>
</feature>
<organism evidence="3 4">
    <name type="scientific">Leptotrombidium deliense</name>
    <dbReference type="NCBI Taxonomy" id="299467"/>
    <lineage>
        <taxon>Eukaryota</taxon>
        <taxon>Metazoa</taxon>
        <taxon>Ecdysozoa</taxon>
        <taxon>Arthropoda</taxon>
        <taxon>Chelicerata</taxon>
        <taxon>Arachnida</taxon>
        <taxon>Acari</taxon>
        <taxon>Acariformes</taxon>
        <taxon>Trombidiformes</taxon>
        <taxon>Prostigmata</taxon>
        <taxon>Anystina</taxon>
        <taxon>Parasitengona</taxon>
        <taxon>Trombiculoidea</taxon>
        <taxon>Trombiculidae</taxon>
        <taxon>Leptotrombidium</taxon>
    </lineage>
</organism>
<feature type="non-terminal residue" evidence="3">
    <location>
        <position position="257"/>
    </location>
</feature>
<dbReference type="Gene3D" id="2.60.40.10">
    <property type="entry name" value="Immunoglobulins"/>
    <property type="match status" value="2"/>
</dbReference>
<feature type="domain" description="Ig-like" evidence="2">
    <location>
        <begin position="1"/>
        <end position="118"/>
    </location>
</feature>
<gene>
    <name evidence="3" type="ORF">B4U80_08649</name>
</gene>
<evidence type="ECO:0000313" key="3">
    <source>
        <dbReference type="EMBL" id="RWS23888.1"/>
    </source>
</evidence>
<dbReference type="OrthoDB" id="10055806at2759"/>
<accession>A0A443S8K9</accession>
<sequence>PVTNIYITDDNETVIDTIAGPYNEGSTINITCRSKGGKAIKKKVCFIKSHLTGKPLPSLTWFHDSSAIDGQLSSASPAVSNCSETRLTLSLTRNDLMTSLKCRAINSNLTSALQKTIVIDLNQLRNKKVLLRSLFSTVKPKDVKIISKQETFKWNKYVELVCESRGSKPSADIFWFTDNDVQKALVSSQHSSEDGFRTTSFLTYLPSIEDNGKRLYCVAVNNQMPDFQINNSFVMNVECKLKIDAIQVMFLTLFVTG</sequence>
<protein>
    <submittedName>
        <fullName evidence="3">Protein turtle B-like protein</fullName>
    </submittedName>
</protein>
<dbReference type="SUPFAM" id="SSF48726">
    <property type="entry name" value="Immunoglobulin"/>
    <property type="match status" value="2"/>
</dbReference>
<name>A0A443S8K9_9ACAR</name>
<keyword evidence="1" id="KW-1015">Disulfide bond</keyword>
<feature type="non-terminal residue" evidence="3">
    <location>
        <position position="1"/>
    </location>
</feature>
<dbReference type="InterPro" id="IPR036179">
    <property type="entry name" value="Ig-like_dom_sf"/>
</dbReference>
<dbReference type="VEuPathDB" id="VectorBase:LDEU008151"/>
<dbReference type="AlphaFoldDB" id="A0A443S8K9"/>